<dbReference type="EMBL" id="JAOYFB010000038">
    <property type="protein sequence ID" value="KAK4028324.1"/>
    <property type="molecule type" value="Genomic_DNA"/>
</dbReference>
<sequence length="77" mass="8081">MAGRKMLHNFLFDICGLQGAMGYPASAAPTPAPVNYPALPAMPISASSPPPSPPYSMSSALPVTTPRPYPINFSSIY</sequence>
<gene>
    <name evidence="2" type="ORF">OUZ56_017604</name>
</gene>
<feature type="signal peptide" evidence="1">
    <location>
        <begin position="1"/>
        <end position="22"/>
    </location>
</feature>
<name>A0ABR0AT86_9CRUS</name>
<organism evidence="2 3">
    <name type="scientific">Daphnia magna</name>
    <dbReference type="NCBI Taxonomy" id="35525"/>
    <lineage>
        <taxon>Eukaryota</taxon>
        <taxon>Metazoa</taxon>
        <taxon>Ecdysozoa</taxon>
        <taxon>Arthropoda</taxon>
        <taxon>Crustacea</taxon>
        <taxon>Branchiopoda</taxon>
        <taxon>Diplostraca</taxon>
        <taxon>Cladocera</taxon>
        <taxon>Anomopoda</taxon>
        <taxon>Daphniidae</taxon>
        <taxon>Daphnia</taxon>
    </lineage>
</organism>
<reference evidence="2 3" key="1">
    <citation type="journal article" date="2023" name="Nucleic Acids Res.">
        <title>The hologenome of Daphnia magna reveals possible DNA methylation and microbiome-mediated evolution of the host genome.</title>
        <authorList>
            <person name="Chaturvedi A."/>
            <person name="Li X."/>
            <person name="Dhandapani V."/>
            <person name="Marshall H."/>
            <person name="Kissane S."/>
            <person name="Cuenca-Cambronero M."/>
            <person name="Asole G."/>
            <person name="Calvet F."/>
            <person name="Ruiz-Romero M."/>
            <person name="Marangio P."/>
            <person name="Guigo R."/>
            <person name="Rago D."/>
            <person name="Mirbahai L."/>
            <person name="Eastwood N."/>
            <person name="Colbourne J.K."/>
            <person name="Zhou J."/>
            <person name="Mallon E."/>
            <person name="Orsini L."/>
        </authorList>
    </citation>
    <scope>NUCLEOTIDE SEQUENCE [LARGE SCALE GENOMIC DNA]</scope>
    <source>
        <strain evidence="2">LRV0_1</strain>
    </source>
</reference>
<keyword evidence="1" id="KW-0732">Signal</keyword>
<protein>
    <submittedName>
        <fullName evidence="2">Uncharacterized protein</fullName>
    </submittedName>
</protein>
<evidence type="ECO:0000313" key="3">
    <source>
        <dbReference type="Proteomes" id="UP001234178"/>
    </source>
</evidence>
<dbReference type="Proteomes" id="UP001234178">
    <property type="component" value="Unassembled WGS sequence"/>
</dbReference>
<evidence type="ECO:0000256" key="1">
    <source>
        <dbReference type="SAM" id="SignalP"/>
    </source>
</evidence>
<evidence type="ECO:0000313" key="2">
    <source>
        <dbReference type="EMBL" id="KAK4028324.1"/>
    </source>
</evidence>
<keyword evidence="3" id="KW-1185">Reference proteome</keyword>
<feature type="chain" id="PRO_5046497577" evidence="1">
    <location>
        <begin position="23"/>
        <end position="77"/>
    </location>
</feature>
<proteinExistence type="predicted"/>
<accession>A0ABR0AT86</accession>
<comment type="caution">
    <text evidence="2">The sequence shown here is derived from an EMBL/GenBank/DDBJ whole genome shotgun (WGS) entry which is preliminary data.</text>
</comment>